<dbReference type="KEGG" id="tet:TTHERM_01035730"/>
<feature type="domain" description="Cyclic nucleotide-binding" evidence="2">
    <location>
        <begin position="327"/>
        <end position="479"/>
    </location>
</feature>
<keyword evidence="4" id="KW-1185">Reference proteome</keyword>
<protein>
    <submittedName>
        <fullName evidence="3">Cyclic nucleotide-binding domain protein</fullName>
    </submittedName>
</protein>
<dbReference type="SUPFAM" id="SSF51206">
    <property type="entry name" value="cAMP-binding domain-like"/>
    <property type="match status" value="2"/>
</dbReference>
<evidence type="ECO:0000313" key="4">
    <source>
        <dbReference type="Proteomes" id="UP000009168"/>
    </source>
</evidence>
<proteinExistence type="predicted"/>
<dbReference type="InterPro" id="IPR018490">
    <property type="entry name" value="cNMP-bd_dom_sf"/>
</dbReference>
<dbReference type="GeneID" id="7836160"/>
<evidence type="ECO:0000259" key="2">
    <source>
        <dbReference type="PROSITE" id="PS50042"/>
    </source>
</evidence>
<evidence type="ECO:0000256" key="1">
    <source>
        <dbReference type="SAM" id="Coils"/>
    </source>
</evidence>
<dbReference type="EMBL" id="GG662225">
    <property type="protein sequence ID" value="EAS07510.2"/>
    <property type="molecule type" value="Genomic_DNA"/>
</dbReference>
<dbReference type="InterPro" id="IPR000595">
    <property type="entry name" value="cNMP-bd_dom"/>
</dbReference>
<feature type="coiled-coil region" evidence="1">
    <location>
        <begin position="492"/>
        <end position="530"/>
    </location>
</feature>
<organism evidence="3 4">
    <name type="scientific">Tetrahymena thermophila (strain SB210)</name>
    <dbReference type="NCBI Taxonomy" id="312017"/>
    <lineage>
        <taxon>Eukaryota</taxon>
        <taxon>Sar</taxon>
        <taxon>Alveolata</taxon>
        <taxon>Ciliophora</taxon>
        <taxon>Intramacronucleata</taxon>
        <taxon>Oligohymenophorea</taxon>
        <taxon>Hymenostomatida</taxon>
        <taxon>Tetrahymenina</taxon>
        <taxon>Tetrahymenidae</taxon>
        <taxon>Tetrahymena</taxon>
    </lineage>
</organism>
<dbReference type="InterPro" id="IPR014710">
    <property type="entry name" value="RmlC-like_jellyroll"/>
</dbReference>
<dbReference type="Gene3D" id="2.60.120.10">
    <property type="entry name" value="Jelly Rolls"/>
    <property type="match status" value="2"/>
</dbReference>
<evidence type="ECO:0000313" key="3">
    <source>
        <dbReference type="EMBL" id="EAS07510.2"/>
    </source>
</evidence>
<sequence>MFQLAHNVVKAKHGFFNIKPRNNETDDYQYDEDQNNPRTFEKLAKDEKNNKNITEDKYFFNKLNDIFQKFLGPTIRRQYNYFLCEKFIEESIMKSLDSIDQDELADYAIKILRKDSDKRFFEEILILQKVTENVEAFKHIRAIKGKEVLFNCLKNLKYKYGKMGSFLQRQDEPVRSLFIVIKGLIQVKTITNKESNTPRRNMVVGGFSAQQSSAQNKDNQIKTTNFQQKQKLPQRRQSKLQKKFSFQESLEELNSQNKLKFLYLNRGQSYGDKYILAQDDALAENQAYLFDNCHLAYLDIIKFKTILDERVLQKLQREIAEFSEMNVINQLEQKFVAALYVRTKTINLKRKNVLTIENENAEFVYFIKEGEVKLTKKLIYDNTKNNKIEEKKESQKNQNVIAGTYQIPHQTVQNFELAILVKGQFIGLEEFLKDQPYQSSSFIYSTEATLYQIHRYEFLQLLSINKPVRDQITEYFEKQQEVDHRQERVSNYNQYTGKIDTKTKQLEEQLEKLQSKKSDEEIKKKLQEGQDMIIKSNIALNIKPQTLNTNLEFIKQSIQQKDAKIQFKKKKKQEIYTGCQFSEEQLENMQKNILSSTRTFNKFPVQTIDSPLKLNSTSNKFELYSKSTANLMQTLHAPLYSPNKQNSLHKLEKKSTLLEISSTNLNSIKDKYPSTFTNIDNDQDNTDHLKQNITLTERDSLQFISIKTLNKNNQNNRKNKLKLDPIIISQSTQVSQTDEKKNFDEHLNNSMQQHEIRSPQSILEINSDGMFKKRLNVKLKLQAQTERKSLDYIHQDSSRQKSYFNEFNNHSTQNMNSVDAFQIKSFTQILNINQTNSISPENLNNQIYQDSTINGSQHNTKSILSRKNSQEILELYGSPPKTSKSKINFNRIHSRLELASTSNLSEKEIIPAKRSHSTKNQLLPLKYRVKDIVESKDNYQTMYKDNIKRTKLYQQTKNFFKVQQNPYIDNHTIFNH</sequence>
<dbReference type="InParanoid" id="Q24I87"/>
<dbReference type="Proteomes" id="UP000009168">
    <property type="component" value="Unassembled WGS sequence"/>
</dbReference>
<dbReference type="RefSeq" id="XP_001027752.2">
    <property type="nucleotide sequence ID" value="XM_001027752.3"/>
</dbReference>
<keyword evidence="1" id="KW-0175">Coiled coil</keyword>
<dbReference type="HOGENOM" id="CLU_310693_0_0_1"/>
<dbReference type="PROSITE" id="PS50042">
    <property type="entry name" value="CNMP_BINDING_3"/>
    <property type="match status" value="1"/>
</dbReference>
<reference evidence="4" key="1">
    <citation type="journal article" date="2006" name="PLoS Biol.">
        <title>Macronuclear genome sequence of the ciliate Tetrahymena thermophila, a model eukaryote.</title>
        <authorList>
            <person name="Eisen J.A."/>
            <person name="Coyne R.S."/>
            <person name="Wu M."/>
            <person name="Wu D."/>
            <person name="Thiagarajan M."/>
            <person name="Wortman J.R."/>
            <person name="Badger J.H."/>
            <person name="Ren Q."/>
            <person name="Amedeo P."/>
            <person name="Jones K.M."/>
            <person name="Tallon L.J."/>
            <person name="Delcher A.L."/>
            <person name="Salzberg S.L."/>
            <person name="Silva J.C."/>
            <person name="Haas B.J."/>
            <person name="Majoros W.H."/>
            <person name="Farzad M."/>
            <person name="Carlton J.M."/>
            <person name="Smith R.K. Jr."/>
            <person name="Garg J."/>
            <person name="Pearlman R.E."/>
            <person name="Karrer K.M."/>
            <person name="Sun L."/>
            <person name="Manning G."/>
            <person name="Elde N.C."/>
            <person name="Turkewitz A.P."/>
            <person name="Asai D.J."/>
            <person name="Wilkes D.E."/>
            <person name="Wang Y."/>
            <person name="Cai H."/>
            <person name="Collins K."/>
            <person name="Stewart B.A."/>
            <person name="Lee S.R."/>
            <person name="Wilamowska K."/>
            <person name="Weinberg Z."/>
            <person name="Ruzzo W.L."/>
            <person name="Wloga D."/>
            <person name="Gaertig J."/>
            <person name="Frankel J."/>
            <person name="Tsao C.-C."/>
            <person name="Gorovsky M.A."/>
            <person name="Keeling P.J."/>
            <person name="Waller R.F."/>
            <person name="Patron N.J."/>
            <person name="Cherry J.M."/>
            <person name="Stover N.A."/>
            <person name="Krieger C.J."/>
            <person name="del Toro C."/>
            <person name="Ryder H.F."/>
            <person name="Williamson S.C."/>
            <person name="Barbeau R.A."/>
            <person name="Hamilton E.P."/>
            <person name="Orias E."/>
        </authorList>
    </citation>
    <scope>NUCLEOTIDE SEQUENCE [LARGE SCALE GENOMIC DNA]</scope>
    <source>
        <strain evidence="4">SB210</strain>
    </source>
</reference>
<name>Q24I87_TETTS</name>
<accession>Q24I87</accession>
<gene>
    <name evidence="3" type="ORF">TTHERM_01035730</name>
</gene>
<dbReference type="AlphaFoldDB" id="Q24I87"/>